<dbReference type="EMBL" id="CP121472">
    <property type="protein sequence ID" value="WPL17503.1"/>
    <property type="molecule type" value="Genomic_DNA"/>
</dbReference>
<evidence type="ECO:0000313" key="5">
    <source>
        <dbReference type="EMBL" id="WPL17503.1"/>
    </source>
</evidence>
<dbReference type="PANTHER" id="PTHR36582:SF2">
    <property type="entry name" value="ANTITOXIN PARD"/>
    <property type="match status" value="1"/>
</dbReference>
<organism evidence="5 6">
    <name type="scientific">Thiorhodovibrio winogradskyi</name>
    <dbReference type="NCBI Taxonomy" id="77007"/>
    <lineage>
        <taxon>Bacteria</taxon>
        <taxon>Pseudomonadati</taxon>
        <taxon>Pseudomonadota</taxon>
        <taxon>Gammaproteobacteria</taxon>
        <taxon>Chromatiales</taxon>
        <taxon>Chromatiaceae</taxon>
        <taxon>Thiorhodovibrio</taxon>
    </lineage>
</organism>
<dbReference type="PANTHER" id="PTHR36582">
    <property type="entry name" value="ANTITOXIN PARD"/>
    <property type="match status" value="1"/>
</dbReference>
<reference evidence="5 6" key="1">
    <citation type="journal article" date="2023" name="Microorganisms">
        <title>Thiorhodovibrio frisius and Trv. litoralis spp. nov., Two Novel Members from a Clade of Fastidious Purple Sulfur Bacteria That Exhibit Unique Red-Shifted Light-Harvesting Capabilities.</title>
        <authorList>
            <person name="Methner A."/>
            <person name="Kuzyk S.B."/>
            <person name="Petersen J."/>
            <person name="Bauer S."/>
            <person name="Brinkmann H."/>
            <person name="Sichau K."/>
            <person name="Wanner G."/>
            <person name="Wolf J."/>
            <person name="Neumann-Schaal M."/>
            <person name="Henke P."/>
            <person name="Tank M."/>
            <person name="Sproer C."/>
            <person name="Bunk B."/>
            <person name="Overmann J."/>
        </authorList>
    </citation>
    <scope>NUCLEOTIDE SEQUENCE [LARGE SCALE GENOMIC DNA]</scope>
    <source>
        <strain evidence="5 6">DSM 6702</strain>
    </source>
</reference>
<evidence type="ECO:0000256" key="4">
    <source>
        <dbReference type="ARBA" id="ARBA00037106"/>
    </source>
</evidence>
<dbReference type="RefSeq" id="WP_328983313.1">
    <property type="nucleotide sequence ID" value="NZ_CP121472.1"/>
</dbReference>
<accession>A0ABZ0SB11</accession>
<sequence>MATTSLSLGKHMEIFIKREVASGRYGSASEVVRDALRHLEERNSKMASLRAHLAEGEEQALRGHFVANYSIDALLVESDREA</sequence>
<dbReference type="InterPro" id="IPR038296">
    <property type="entry name" value="ParD_sf"/>
</dbReference>
<gene>
    <name evidence="5" type="primary">parD1_2</name>
    <name evidence="5" type="ORF">Thiowin_02524</name>
</gene>
<name>A0ABZ0SB11_9GAMM</name>
<evidence type="ECO:0000256" key="3">
    <source>
        <dbReference type="ARBA" id="ARBA00022649"/>
    </source>
</evidence>
<dbReference type="Gene3D" id="6.10.10.120">
    <property type="entry name" value="Antitoxin ParD1-like"/>
    <property type="match status" value="1"/>
</dbReference>
<keyword evidence="3" id="KW-1277">Toxin-antitoxin system</keyword>
<dbReference type="Proteomes" id="UP001432180">
    <property type="component" value="Chromosome"/>
</dbReference>
<comment type="function">
    <text evidence="4">Antitoxin component of a type II toxin-antitoxin (TA) system. Neutralizes the effect of toxin ParE.</text>
</comment>
<evidence type="ECO:0000256" key="1">
    <source>
        <dbReference type="ARBA" id="ARBA00008580"/>
    </source>
</evidence>
<dbReference type="InterPro" id="IPR010985">
    <property type="entry name" value="Ribbon_hlx_hlx"/>
</dbReference>
<evidence type="ECO:0000313" key="6">
    <source>
        <dbReference type="Proteomes" id="UP001432180"/>
    </source>
</evidence>
<keyword evidence="6" id="KW-1185">Reference proteome</keyword>
<protein>
    <recommendedName>
        <fullName evidence="2">Antitoxin ParD</fullName>
    </recommendedName>
</protein>
<dbReference type="NCBIfam" id="TIGR02606">
    <property type="entry name" value="antidote_CC2985"/>
    <property type="match status" value="1"/>
</dbReference>
<dbReference type="InterPro" id="IPR022789">
    <property type="entry name" value="ParD"/>
</dbReference>
<dbReference type="SUPFAM" id="SSF47598">
    <property type="entry name" value="Ribbon-helix-helix"/>
    <property type="match status" value="1"/>
</dbReference>
<dbReference type="Pfam" id="PF03693">
    <property type="entry name" value="ParD_antitoxin"/>
    <property type="match status" value="1"/>
</dbReference>
<dbReference type="CDD" id="cd22231">
    <property type="entry name" value="RHH_NikR_HicB-like"/>
    <property type="match status" value="1"/>
</dbReference>
<comment type="similarity">
    <text evidence="1">Belongs to the ParD antitoxin family.</text>
</comment>
<evidence type="ECO:0000256" key="2">
    <source>
        <dbReference type="ARBA" id="ARBA00017940"/>
    </source>
</evidence>
<proteinExistence type="inferred from homology"/>